<dbReference type="InterPro" id="IPR029759">
    <property type="entry name" value="GPX_AS"/>
</dbReference>
<protein>
    <recommendedName>
        <fullName evidence="5">Glutathione peroxidase</fullName>
    </recommendedName>
</protein>
<proteinExistence type="inferred from homology"/>
<keyword evidence="2 5" id="KW-0575">Peroxidase</keyword>
<evidence type="ECO:0000313" key="8">
    <source>
        <dbReference type="EMBL" id="MXN63456.1"/>
    </source>
</evidence>
<dbReference type="PROSITE" id="PS00460">
    <property type="entry name" value="GLUTATHIONE_PEROXID_1"/>
    <property type="match status" value="1"/>
</dbReference>
<accession>A0A7X3LQY5</accession>
<reference evidence="8 9" key="1">
    <citation type="submission" date="2019-12" db="EMBL/GenBank/DDBJ databases">
        <authorList>
            <person name="Li M."/>
        </authorList>
    </citation>
    <scope>NUCLEOTIDE SEQUENCE [LARGE SCALE GENOMIC DNA]</scope>
    <source>
        <strain evidence="8 9">GBMRC 2046</strain>
    </source>
</reference>
<gene>
    <name evidence="8" type="ORF">GR183_00940</name>
</gene>
<evidence type="ECO:0000259" key="7">
    <source>
        <dbReference type="PROSITE" id="PS51352"/>
    </source>
</evidence>
<feature type="active site" evidence="4">
    <location>
        <position position="59"/>
    </location>
</feature>
<dbReference type="EMBL" id="WUMV01000001">
    <property type="protein sequence ID" value="MXN63456.1"/>
    <property type="molecule type" value="Genomic_DNA"/>
</dbReference>
<name>A0A7X3LQY5_9HYPH</name>
<dbReference type="Pfam" id="PF00255">
    <property type="entry name" value="GSHPx"/>
    <property type="match status" value="1"/>
</dbReference>
<keyword evidence="3 5" id="KW-0560">Oxidoreductase</keyword>
<dbReference type="SUPFAM" id="SSF52833">
    <property type="entry name" value="Thioredoxin-like"/>
    <property type="match status" value="1"/>
</dbReference>
<dbReference type="PANTHER" id="PTHR11592">
    <property type="entry name" value="GLUTATHIONE PEROXIDASE"/>
    <property type="match status" value="1"/>
</dbReference>
<sequence length="191" mass="20766">MLVRLAMVLSLFFGASSVNAADTGRSAHDFTFTAIEGHELPLSGYAGKAVLVVNTASFCGFTHQYSDLQALWEKYRDRGLVVLGVPSNDFGSQEPGSETEIKQFCEVNFSIDFPLTEKEVVKGDGAHPFYVWAREALGAKAAPRWNFHKYLVGPDGALVAWFPTTVSPSSKRVTKAIEDQLSKIGSDKSGS</sequence>
<dbReference type="PROSITE" id="PS51352">
    <property type="entry name" value="THIOREDOXIN_2"/>
    <property type="match status" value="1"/>
</dbReference>
<dbReference type="Gene3D" id="3.40.30.10">
    <property type="entry name" value="Glutaredoxin"/>
    <property type="match status" value="1"/>
</dbReference>
<dbReference type="InterPro" id="IPR000889">
    <property type="entry name" value="Glutathione_peroxidase"/>
</dbReference>
<evidence type="ECO:0000256" key="1">
    <source>
        <dbReference type="ARBA" id="ARBA00006926"/>
    </source>
</evidence>
<dbReference type="RefSeq" id="WP_160773712.1">
    <property type="nucleotide sequence ID" value="NZ_WUMV01000001.1"/>
</dbReference>
<feature type="signal peptide" evidence="6">
    <location>
        <begin position="1"/>
        <end position="20"/>
    </location>
</feature>
<feature type="domain" description="Thioredoxin" evidence="7">
    <location>
        <begin position="21"/>
        <end position="182"/>
    </location>
</feature>
<dbReference type="CDD" id="cd00340">
    <property type="entry name" value="GSH_Peroxidase"/>
    <property type="match status" value="1"/>
</dbReference>
<comment type="similarity">
    <text evidence="1 5">Belongs to the glutathione peroxidase family.</text>
</comment>
<evidence type="ECO:0000256" key="4">
    <source>
        <dbReference type="PIRSR" id="PIRSR000303-1"/>
    </source>
</evidence>
<dbReference type="GO" id="GO:0034599">
    <property type="term" value="P:cellular response to oxidative stress"/>
    <property type="evidence" value="ECO:0007669"/>
    <property type="project" value="TreeGrafter"/>
</dbReference>
<comment type="caution">
    <text evidence="8">The sequence shown here is derived from an EMBL/GenBank/DDBJ whole genome shotgun (WGS) entry which is preliminary data.</text>
</comment>
<dbReference type="GO" id="GO:0004601">
    <property type="term" value="F:peroxidase activity"/>
    <property type="evidence" value="ECO:0007669"/>
    <property type="project" value="UniProtKB-KW"/>
</dbReference>
<dbReference type="PROSITE" id="PS51355">
    <property type="entry name" value="GLUTATHIONE_PEROXID_3"/>
    <property type="match status" value="1"/>
</dbReference>
<dbReference type="PRINTS" id="PR01011">
    <property type="entry name" value="GLUTPROXDASE"/>
</dbReference>
<keyword evidence="9" id="KW-1185">Reference proteome</keyword>
<dbReference type="PANTHER" id="PTHR11592:SF78">
    <property type="entry name" value="GLUTATHIONE PEROXIDASE"/>
    <property type="match status" value="1"/>
</dbReference>
<keyword evidence="6" id="KW-0732">Signal</keyword>
<evidence type="ECO:0000256" key="5">
    <source>
        <dbReference type="RuleBase" id="RU000499"/>
    </source>
</evidence>
<dbReference type="AlphaFoldDB" id="A0A7X3LQY5"/>
<organism evidence="8 9">
    <name type="scientific">Stappia sediminis</name>
    <dbReference type="NCBI Taxonomy" id="2692190"/>
    <lineage>
        <taxon>Bacteria</taxon>
        <taxon>Pseudomonadati</taxon>
        <taxon>Pseudomonadota</taxon>
        <taxon>Alphaproteobacteria</taxon>
        <taxon>Hyphomicrobiales</taxon>
        <taxon>Stappiaceae</taxon>
        <taxon>Stappia</taxon>
    </lineage>
</organism>
<dbReference type="Proteomes" id="UP000433101">
    <property type="component" value="Unassembled WGS sequence"/>
</dbReference>
<evidence type="ECO:0000256" key="3">
    <source>
        <dbReference type="ARBA" id="ARBA00023002"/>
    </source>
</evidence>
<dbReference type="PIRSF" id="PIRSF000303">
    <property type="entry name" value="Glutathion_perox"/>
    <property type="match status" value="1"/>
</dbReference>
<evidence type="ECO:0000313" key="9">
    <source>
        <dbReference type="Proteomes" id="UP000433101"/>
    </source>
</evidence>
<feature type="chain" id="PRO_5030949481" description="Glutathione peroxidase" evidence="6">
    <location>
        <begin position="21"/>
        <end position="191"/>
    </location>
</feature>
<dbReference type="InterPro" id="IPR036249">
    <property type="entry name" value="Thioredoxin-like_sf"/>
</dbReference>
<evidence type="ECO:0000256" key="6">
    <source>
        <dbReference type="SAM" id="SignalP"/>
    </source>
</evidence>
<dbReference type="InterPro" id="IPR013766">
    <property type="entry name" value="Thioredoxin_domain"/>
</dbReference>
<evidence type="ECO:0000256" key="2">
    <source>
        <dbReference type="ARBA" id="ARBA00022559"/>
    </source>
</evidence>